<comment type="caution">
    <text evidence="2">The sequence shown here is derived from an EMBL/GenBank/DDBJ whole genome shotgun (WGS) entry which is preliminary data.</text>
</comment>
<dbReference type="Pfam" id="PF13416">
    <property type="entry name" value="SBP_bac_8"/>
    <property type="match status" value="1"/>
</dbReference>
<protein>
    <submittedName>
        <fullName evidence="2">ABC-type glycerol-3-phosphate transport system substrate-binding protein</fullName>
    </submittedName>
</protein>
<evidence type="ECO:0000313" key="3">
    <source>
        <dbReference type="Proteomes" id="UP000578352"/>
    </source>
</evidence>
<dbReference type="Gene3D" id="3.40.190.10">
    <property type="entry name" value="Periplasmic binding protein-like II"/>
    <property type="match status" value="1"/>
</dbReference>
<dbReference type="AlphaFoldDB" id="A0A853CSJ4"/>
<evidence type="ECO:0000256" key="1">
    <source>
        <dbReference type="SAM" id="SignalP"/>
    </source>
</evidence>
<dbReference type="InterPro" id="IPR050490">
    <property type="entry name" value="Bact_solute-bd_prot1"/>
</dbReference>
<dbReference type="PANTHER" id="PTHR43649:SF16">
    <property type="entry name" value="SUGAR-BINDING LIPOPROTEIN"/>
    <property type="match status" value="1"/>
</dbReference>
<feature type="chain" id="PRO_5038438546" evidence="1">
    <location>
        <begin position="22"/>
        <end position="468"/>
    </location>
</feature>
<dbReference type="PROSITE" id="PS51257">
    <property type="entry name" value="PROKAR_LIPOPROTEIN"/>
    <property type="match status" value="1"/>
</dbReference>
<dbReference type="EMBL" id="JACCFL010000001">
    <property type="protein sequence ID" value="NYJ21830.1"/>
    <property type="molecule type" value="Genomic_DNA"/>
</dbReference>
<evidence type="ECO:0000313" key="2">
    <source>
        <dbReference type="EMBL" id="NYJ21830.1"/>
    </source>
</evidence>
<dbReference type="RefSeq" id="WP_246312688.1">
    <property type="nucleotide sequence ID" value="NZ_BAABEH010000001.1"/>
</dbReference>
<organism evidence="2 3">
    <name type="scientific">Leifsonia shinshuensis</name>
    <dbReference type="NCBI Taxonomy" id="150026"/>
    <lineage>
        <taxon>Bacteria</taxon>
        <taxon>Bacillati</taxon>
        <taxon>Actinomycetota</taxon>
        <taxon>Actinomycetes</taxon>
        <taxon>Micrococcales</taxon>
        <taxon>Microbacteriaceae</taxon>
        <taxon>Leifsonia</taxon>
    </lineage>
</organism>
<gene>
    <name evidence="2" type="ORF">HNR13_000117</name>
</gene>
<accession>A0A853CSJ4</accession>
<keyword evidence="1" id="KW-0732">Signal</keyword>
<dbReference type="PANTHER" id="PTHR43649">
    <property type="entry name" value="ARABINOSE-BINDING PROTEIN-RELATED"/>
    <property type="match status" value="1"/>
</dbReference>
<sequence length="468" mass="49990">MKSLKPRRLGSKVVALGIATAASVAMLSACSSDGGSSSNGQVNLVVAPVLPGATADALKTLDTRVKEFEKKNPDIHVKAIEYQWTASTFAAELAGGTLPDVFNVPFTDSKTLANNGQLADITTPFKQTSTADKWNKNVLNVATGDNGKIYGIPWGPYAMALSYNRDIFTQAGLDPDKPPTTLDEIEADAKTIAEKVPGVAGYMQMTKDSTGGWNLATSTYALGGRLESTGSDGKVTVKTDNDQTKQALTWLKKLRWGDNSMGSNFLWDWSGINQGFASGKIAMYMSGSDVIGSLMQANGFDPSKYGVTTYPIDTSNSKAGILSGGNVDVVNVKDTPEQIAAAVKWIDFYRTQPQVNESDAVTLAKSNKAGNQAVNAPTLPLFDKATWQQYQTWIKPYANIPAGNVKPFNDGIFSQTIVPEPPAHTQDLYAALDSVVQAVLTDKNADVDTLLKGVDTKIQALIDADAKK</sequence>
<dbReference type="SUPFAM" id="SSF53850">
    <property type="entry name" value="Periplasmic binding protein-like II"/>
    <property type="match status" value="1"/>
</dbReference>
<name>A0A853CSJ4_9MICO</name>
<feature type="signal peptide" evidence="1">
    <location>
        <begin position="1"/>
        <end position="21"/>
    </location>
</feature>
<dbReference type="Proteomes" id="UP000578352">
    <property type="component" value="Unassembled WGS sequence"/>
</dbReference>
<proteinExistence type="predicted"/>
<dbReference type="InterPro" id="IPR006059">
    <property type="entry name" value="SBP"/>
</dbReference>
<reference evidence="2 3" key="1">
    <citation type="submission" date="2020-07" db="EMBL/GenBank/DDBJ databases">
        <title>Sequencing the genomes of 1000 actinobacteria strains.</title>
        <authorList>
            <person name="Klenk H.-P."/>
        </authorList>
    </citation>
    <scope>NUCLEOTIDE SEQUENCE [LARGE SCALE GENOMIC DNA]</scope>
    <source>
        <strain evidence="2 3">DSM 15165</strain>
    </source>
</reference>